<dbReference type="InterPro" id="IPR013767">
    <property type="entry name" value="PAS_fold"/>
</dbReference>
<dbReference type="SMART" id="SM00086">
    <property type="entry name" value="PAC"/>
    <property type="match status" value="3"/>
</dbReference>
<dbReference type="RefSeq" id="WP_017800253.1">
    <property type="nucleotide sequence ID" value="NZ_JAGGMQ010000001.1"/>
</dbReference>
<feature type="domain" description="GGDEF" evidence="10">
    <location>
        <begin position="719"/>
        <end position="852"/>
    </location>
</feature>
<dbReference type="Gene3D" id="3.30.70.270">
    <property type="match status" value="1"/>
</dbReference>
<dbReference type="PANTHER" id="PTHR44757">
    <property type="entry name" value="DIGUANYLATE CYCLASE DGCP"/>
    <property type="match status" value="1"/>
</dbReference>
<feature type="transmembrane region" description="Helical" evidence="6">
    <location>
        <begin position="20"/>
        <end position="42"/>
    </location>
</feature>
<dbReference type="PROSITE" id="PS50887">
    <property type="entry name" value="GGDEF"/>
    <property type="match status" value="1"/>
</dbReference>
<keyword evidence="4 6" id="KW-1133">Transmembrane helix</keyword>
<dbReference type="InterPro" id="IPR035965">
    <property type="entry name" value="PAS-like_dom_sf"/>
</dbReference>
<comment type="subcellular location">
    <subcellularLocation>
        <location evidence="1">Cell membrane</location>
        <topology evidence="1">Multi-pass membrane protein</topology>
    </subcellularLocation>
</comment>
<evidence type="ECO:0000256" key="2">
    <source>
        <dbReference type="ARBA" id="ARBA00022475"/>
    </source>
</evidence>
<feature type="transmembrane region" description="Helical" evidence="6">
    <location>
        <begin position="123"/>
        <end position="145"/>
    </location>
</feature>
<dbReference type="NCBIfam" id="NF007298">
    <property type="entry name" value="PRK09776.1"/>
    <property type="match status" value="1"/>
</dbReference>
<feature type="transmembrane region" description="Helical" evidence="6">
    <location>
        <begin position="157"/>
        <end position="178"/>
    </location>
</feature>
<comment type="caution">
    <text evidence="11">The sequence shown here is derived from an EMBL/GenBank/DDBJ whole genome shotgun (WGS) entry which is preliminary data.</text>
</comment>
<dbReference type="InterPro" id="IPR001610">
    <property type="entry name" value="PAC"/>
</dbReference>
<dbReference type="InterPro" id="IPR043128">
    <property type="entry name" value="Rev_trsase/Diguanyl_cyclase"/>
</dbReference>
<evidence type="ECO:0000259" key="8">
    <source>
        <dbReference type="PROSITE" id="PS50113"/>
    </source>
</evidence>
<dbReference type="SMART" id="SM00267">
    <property type="entry name" value="GGDEF"/>
    <property type="match status" value="1"/>
</dbReference>
<dbReference type="SUPFAM" id="SSF55785">
    <property type="entry name" value="PYP-like sensor domain (PAS domain)"/>
    <property type="match status" value="3"/>
</dbReference>
<name>A0ABS4P4B3_9GAMM</name>
<dbReference type="InterPro" id="IPR000160">
    <property type="entry name" value="GGDEF_dom"/>
</dbReference>
<dbReference type="InterPro" id="IPR001633">
    <property type="entry name" value="EAL_dom"/>
</dbReference>
<feature type="transmembrane region" description="Helical" evidence="6">
    <location>
        <begin position="63"/>
        <end position="84"/>
    </location>
</feature>
<feature type="transmembrane region" description="Helical" evidence="6">
    <location>
        <begin position="90"/>
        <end position="111"/>
    </location>
</feature>
<evidence type="ECO:0000256" key="6">
    <source>
        <dbReference type="SAM" id="Phobius"/>
    </source>
</evidence>
<dbReference type="InterPro" id="IPR029787">
    <property type="entry name" value="Nucleotide_cyclase"/>
</dbReference>
<keyword evidence="12" id="KW-1185">Reference proteome</keyword>
<dbReference type="PROSITE" id="PS50113">
    <property type="entry name" value="PAC"/>
    <property type="match status" value="3"/>
</dbReference>
<dbReference type="SUPFAM" id="SSF141868">
    <property type="entry name" value="EAL domain-like"/>
    <property type="match status" value="1"/>
</dbReference>
<dbReference type="PROSITE" id="PS50112">
    <property type="entry name" value="PAS"/>
    <property type="match status" value="2"/>
</dbReference>
<feature type="domain" description="EAL" evidence="9">
    <location>
        <begin position="860"/>
        <end position="1113"/>
    </location>
</feature>
<dbReference type="SMART" id="SM00052">
    <property type="entry name" value="EAL"/>
    <property type="match status" value="1"/>
</dbReference>
<evidence type="ECO:0000259" key="10">
    <source>
        <dbReference type="PROSITE" id="PS50887"/>
    </source>
</evidence>
<dbReference type="InterPro" id="IPR000014">
    <property type="entry name" value="PAS"/>
</dbReference>
<dbReference type="Gene3D" id="2.10.70.100">
    <property type="match status" value="1"/>
</dbReference>
<dbReference type="SUPFAM" id="SSF55073">
    <property type="entry name" value="Nucleotide cyclase"/>
    <property type="match status" value="1"/>
</dbReference>
<dbReference type="Pfam" id="PF13426">
    <property type="entry name" value="PAS_9"/>
    <property type="match status" value="1"/>
</dbReference>
<dbReference type="Pfam" id="PF08447">
    <property type="entry name" value="PAS_3"/>
    <property type="match status" value="1"/>
</dbReference>
<evidence type="ECO:0000256" key="4">
    <source>
        <dbReference type="ARBA" id="ARBA00022989"/>
    </source>
</evidence>
<feature type="transmembrane region" description="Helical" evidence="6">
    <location>
        <begin position="190"/>
        <end position="209"/>
    </location>
</feature>
<evidence type="ECO:0000256" key="1">
    <source>
        <dbReference type="ARBA" id="ARBA00004651"/>
    </source>
</evidence>
<reference evidence="12" key="1">
    <citation type="submission" date="2023-07" db="EMBL/GenBank/DDBJ databases">
        <title>Genome mining of underrepresented organisms for secondary metabolites.</title>
        <authorList>
            <person name="D'Agostino P.M."/>
        </authorList>
    </citation>
    <scope>NUCLEOTIDE SEQUENCE [LARGE SCALE GENOMIC DNA]</scope>
    <source>
        <strain evidence="12">WS4403</strain>
    </source>
</reference>
<sequence length="1114" mass="124983">MTTDILPFRHTTPLWRTAFILGALSFLLTLFCLELIMISGHISPLWFPTALMTVVIFRYPARALPPILLCCMVAVIVANALIFGPSSASITFPMVNLLQALIGGFLLRLLLDRQNPLNSLTSWYKMMLAVGVLTPLLGGLMASALLPQTHTTTLHFFITWVISEVIGMLSLGPVALLWQSGYFRKQLRRPARIEAAIILVVTLALSYIALRFLPWPFTFVIVILFWSAVRLPRLEAFLVYLANIAMMSLMLALHLLDLRGVGVSQAFIATAPWLPFLLALIPSHMMTMVMYAFQEERRNISDSENRFRSAMEHSAIGMALVSTEGVLMKVNKSLCQFLGYEPDELQRLSFQQITYPDDLNADLEQFSAMHEGSIETYTMEKRYYRKDGQIVWARLSVSMSRDAEQNPLYFISQIEDITELKRSTEVNRLLMERITLANEAGGIGVWEWNFVDDMISWDKQMYEIFELRNGERPTYDFWLSRIVPEDREMAAEAVQRALDQQETLNVEYRVFSARGIRYIRSQANRILSREGHIERMLGVAQDITEVRALNDALFQEKERMLITLDSIGEAVISTDEDMLVTFMNPVAERISGWSQSSAAGKHLSTILHITHGRDGPEMESLLLCDLPAVKTTPDFDHDLVLHNASGEQFDIHYSITPLKTLAGRSKGSVMVIHDVSESREMLKRLSYSASHDMLTRLPNRSSFEHQLKRLLVSASEHQQQHVLIFIDLDRFKAINDTAGHAAGDALLRELGKLMQSQLRSSDLLARLGGDEFGLLFSDCALDHAKEVVQRLVTSINEYRFLWEGRQYRVGASAGLTQIRRDNCSSSDVMAQADLACYNAKHSGRGQISVYEARLQPQLRPVITDDEIVHIINDSPLRLLARAVAPPRKTQSVSFWLAELQLFSSTGQVVDEAEFRASLHESQQHIALDRKVINSFYADYAEGIASKSTGIALPLCGYSLKDNAFIDELVATISSGKVNGNLLWFMPEADALLEQHEGLHANVARLRKLGCGIILCNFGRNLDAFNVLHADEIDYLMFSADLIANVHCNLMDEMMVSVIHGHAQRLNIATMAGPVKLPVALATLATIGVNVVWGEAISSSETLSALLSDSYFASK</sequence>
<dbReference type="Pfam" id="PF00563">
    <property type="entry name" value="EAL"/>
    <property type="match status" value="1"/>
</dbReference>
<keyword evidence="5 6" id="KW-0472">Membrane</keyword>
<evidence type="ECO:0000313" key="12">
    <source>
        <dbReference type="Proteomes" id="UP001195624"/>
    </source>
</evidence>
<feature type="domain" description="PAS" evidence="7">
    <location>
        <begin position="556"/>
        <end position="622"/>
    </location>
</feature>
<dbReference type="Pfam" id="PF00990">
    <property type="entry name" value="GGDEF"/>
    <property type="match status" value="1"/>
</dbReference>
<proteinExistence type="predicted"/>
<dbReference type="InterPro" id="IPR035919">
    <property type="entry name" value="EAL_sf"/>
</dbReference>
<evidence type="ECO:0000313" key="11">
    <source>
        <dbReference type="EMBL" id="MBP2167498.1"/>
    </source>
</evidence>
<evidence type="ECO:0000256" key="3">
    <source>
        <dbReference type="ARBA" id="ARBA00022692"/>
    </source>
</evidence>
<accession>A0ABS4P4B3</accession>
<dbReference type="NCBIfam" id="TIGR00254">
    <property type="entry name" value="GGDEF"/>
    <property type="match status" value="1"/>
</dbReference>
<dbReference type="InterPro" id="IPR013655">
    <property type="entry name" value="PAS_fold_3"/>
</dbReference>
<organism evidence="11 12">
    <name type="scientific">Winslowiella toletana</name>
    <dbReference type="NCBI Taxonomy" id="92490"/>
    <lineage>
        <taxon>Bacteria</taxon>
        <taxon>Pseudomonadati</taxon>
        <taxon>Pseudomonadota</taxon>
        <taxon>Gammaproteobacteria</taxon>
        <taxon>Enterobacterales</taxon>
        <taxon>Erwiniaceae</taxon>
        <taxon>Winslowiella</taxon>
    </lineage>
</organism>
<dbReference type="PROSITE" id="PS50883">
    <property type="entry name" value="EAL"/>
    <property type="match status" value="1"/>
</dbReference>
<dbReference type="Pfam" id="PF05231">
    <property type="entry name" value="MASE1"/>
    <property type="match status" value="1"/>
</dbReference>
<dbReference type="InterPro" id="IPR007895">
    <property type="entry name" value="MASE1"/>
</dbReference>
<evidence type="ECO:0000256" key="5">
    <source>
        <dbReference type="ARBA" id="ARBA00023136"/>
    </source>
</evidence>
<evidence type="ECO:0000259" key="9">
    <source>
        <dbReference type="PROSITE" id="PS50883"/>
    </source>
</evidence>
<gene>
    <name evidence="11" type="ORF">J2125_000690</name>
</gene>
<feature type="domain" description="PAS" evidence="7">
    <location>
        <begin position="303"/>
        <end position="373"/>
    </location>
</feature>
<dbReference type="Pfam" id="PF00989">
    <property type="entry name" value="PAS"/>
    <property type="match status" value="1"/>
</dbReference>
<dbReference type="SMART" id="SM00091">
    <property type="entry name" value="PAS"/>
    <property type="match status" value="3"/>
</dbReference>
<feature type="domain" description="PAC" evidence="8">
    <location>
        <begin position="635"/>
        <end position="687"/>
    </location>
</feature>
<keyword evidence="3 6" id="KW-0812">Transmembrane</keyword>
<dbReference type="Gene3D" id="3.20.20.450">
    <property type="entry name" value="EAL domain"/>
    <property type="match status" value="1"/>
</dbReference>
<dbReference type="PANTHER" id="PTHR44757:SF4">
    <property type="entry name" value="DIGUANYLATE CYCLASE DGCE-RELATED"/>
    <property type="match status" value="1"/>
</dbReference>
<dbReference type="InterPro" id="IPR000700">
    <property type="entry name" value="PAS-assoc_C"/>
</dbReference>
<keyword evidence="2" id="KW-1003">Cell membrane</keyword>
<feature type="transmembrane region" description="Helical" evidence="6">
    <location>
        <begin position="238"/>
        <end position="256"/>
    </location>
</feature>
<feature type="domain" description="PAC" evidence="8">
    <location>
        <begin position="377"/>
        <end position="429"/>
    </location>
</feature>
<dbReference type="Proteomes" id="UP001195624">
    <property type="component" value="Unassembled WGS sequence"/>
</dbReference>
<dbReference type="InterPro" id="IPR052155">
    <property type="entry name" value="Biofilm_reg_signaling"/>
</dbReference>
<protein>
    <submittedName>
        <fullName evidence="11">Diguanylate cyclase (GGDEF)-like protein/PAS domain S-box-containing protein</fullName>
    </submittedName>
</protein>
<dbReference type="EMBL" id="JAGGMQ010000001">
    <property type="protein sequence ID" value="MBP2167498.1"/>
    <property type="molecule type" value="Genomic_DNA"/>
</dbReference>
<dbReference type="CDD" id="cd00130">
    <property type="entry name" value="PAS"/>
    <property type="match status" value="3"/>
</dbReference>
<feature type="domain" description="PAC" evidence="8">
    <location>
        <begin position="504"/>
        <end position="555"/>
    </location>
</feature>
<dbReference type="Gene3D" id="3.30.450.20">
    <property type="entry name" value="PAS domain"/>
    <property type="match status" value="3"/>
</dbReference>
<evidence type="ECO:0000259" key="7">
    <source>
        <dbReference type="PROSITE" id="PS50112"/>
    </source>
</evidence>
<dbReference type="CDD" id="cd01949">
    <property type="entry name" value="GGDEF"/>
    <property type="match status" value="1"/>
</dbReference>
<dbReference type="NCBIfam" id="TIGR00229">
    <property type="entry name" value="sensory_box"/>
    <property type="match status" value="2"/>
</dbReference>